<gene>
    <name evidence="2" type="ORF">GRB80_09825</name>
</gene>
<dbReference type="Proteomes" id="UP000448235">
    <property type="component" value="Unassembled WGS sequence"/>
</dbReference>
<sequence>MKRFLIAAILAAAPLSLLSANAAENPATRWPITVDTRTGEHEFHAEVARTSAERSRGLMGRERLAEEGGMLFLYTSEQPGRSGFWMYNTLIPLDIAFIDGAGRIVSTHTMLPCGSDAPADCPVTRPGMPYRAALEVRGGAFRALGIGVGDCVAWPGHDTRCEQQ</sequence>
<dbReference type="AlphaFoldDB" id="A0A7X4VZE2"/>
<evidence type="ECO:0000313" key="2">
    <source>
        <dbReference type="EMBL" id="NAW13144.1"/>
    </source>
</evidence>
<dbReference type="PANTHER" id="PTHR37953:SF1">
    <property type="entry name" value="UPF0127 PROTEIN MJ1496"/>
    <property type="match status" value="1"/>
</dbReference>
<evidence type="ECO:0000313" key="3">
    <source>
        <dbReference type="Proteomes" id="UP000448235"/>
    </source>
</evidence>
<dbReference type="RefSeq" id="WP_161423455.1">
    <property type="nucleotide sequence ID" value="NZ_JARWMY010000005.1"/>
</dbReference>
<dbReference type="EMBL" id="WUTS01000001">
    <property type="protein sequence ID" value="NAW13144.1"/>
    <property type="molecule type" value="Genomic_DNA"/>
</dbReference>
<dbReference type="PANTHER" id="PTHR37953">
    <property type="entry name" value="UPF0127 PROTEIN MJ1496"/>
    <property type="match status" value="1"/>
</dbReference>
<proteinExistence type="predicted"/>
<feature type="chain" id="PRO_5030910191" evidence="1">
    <location>
        <begin position="23"/>
        <end position="164"/>
    </location>
</feature>
<dbReference type="Gene3D" id="2.60.120.1140">
    <property type="entry name" value="Protein of unknown function DUF192"/>
    <property type="match status" value="1"/>
</dbReference>
<evidence type="ECO:0000256" key="1">
    <source>
        <dbReference type="SAM" id="SignalP"/>
    </source>
</evidence>
<organism evidence="2 3">
    <name type="scientific">Halomonas icarae</name>
    <dbReference type="NCBI Taxonomy" id="2691040"/>
    <lineage>
        <taxon>Bacteria</taxon>
        <taxon>Pseudomonadati</taxon>
        <taxon>Pseudomonadota</taxon>
        <taxon>Gammaproteobacteria</taxon>
        <taxon>Oceanospirillales</taxon>
        <taxon>Halomonadaceae</taxon>
        <taxon>Halomonas</taxon>
    </lineage>
</organism>
<dbReference type="InterPro" id="IPR003795">
    <property type="entry name" value="DUF192"/>
</dbReference>
<feature type="signal peptide" evidence="1">
    <location>
        <begin position="1"/>
        <end position="22"/>
    </location>
</feature>
<dbReference type="Pfam" id="PF02643">
    <property type="entry name" value="DUF192"/>
    <property type="match status" value="1"/>
</dbReference>
<keyword evidence="1" id="KW-0732">Signal</keyword>
<accession>A0A7X4VZE2</accession>
<name>A0A7X4VZE2_9GAMM</name>
<comment type="caution">
    <text evidence="2">The sequence shown here is derived from an EMBL/GenBank/DDBJ whole genome shotgun (WGS) entry which is preliminary data.</text>
</comment>
<keyword evidence="3" id="KW-1185">Reference proteome</keyword>
<dbReference type="InterPro" id="IPR038695">
    <property type="entry name" value="Saro_0823-like_sf"/>
</dbReference>
<reference evidence="2 3" key="1">
    <citation type="submission" date="2019-12" db="EMBL/GenBank/DDBJ databases">
        <title>Draft genome sequencing of Halomonas icarensis D1-1.</title>
        <authorList>
            <person name="Pandiyan K."/>
            <person name="Kushwaha P."/>
            <person name="Gowdham M."/>
            <person name="Chakdar H."/>
            <person name="Singh A."/>
            <person name="Kumar M."/>
            <person name="Saxena A.K."/>
        </authorList>
    </citation>
    <scope>NUCLEOTIDE SEQUENCE [LARGE SCALE GENOMIC DNA]</scope>
    <source>
        <strain evidence="2 3">D1-1</strain>
    </source>
</reference>
<protein>
    <submittedName>
        <fullName evidence="2">DUF192 domain-containing protein</fullName>
    </submittedName>
</protein>